<accession>A0AAD7KZF6</accession>
<reference evidence="3" key="1">
    <citation type="journal article" date="2023" name="Science">
        <title>Elucidation of the pathway for biosynthesis of saponin adjuvants from the soapbark tree.</title>
        <authorList>
            <person name="Reed J."/>
            <person name="Orme A."/>
            <person name="El-Demerdash A."/>
            <person name="Owen C."/>
            <person name="Martin L.B.B."/>
            <person name="Misra R.C."/>
            <person name="Kikuchi S."/>
            <person name="Rejzek M."/>
            <person name="Martin A.C."/>
            <person name="Harkess A."/>
            <person name="Leebens-Mack J."/>
            <person name="Louveau T."/>
            <person name="Stephenson M.J."/>
            <person name="Osbourn A."/>
        </authorList>
    </citation>
    <scope>NUCLEOTIDE SEQUENCE</scope>
    <source>
        <strain evidence="3">S10</strain>
    </source>
</reference>
<dbReference type="PANTHER" id="PTHR33463">
    <property type="entry name" value="NB-ARC DOMAIN-CONTAINING PROTEIN-RELATED"/>
    <property type="match status" value="1"/>
</dbReference>
<dbReference type="EMBL" id="JARAOO010000012">
    <property type="protein sequence ID" value="KAJ7948621.1"/>
    <property type="molecule type" value="Genomic_DNA"/>
</dbReference>
<dbReference type="Proteomes" id="UP001163823">
    <property type="component" value="Chromosome 12"/>
</dbReference>
<protein>
    <submittedName>
        <fullName evidence="3">NB-ARC domain disease resistance protein</fullName>
    </submittedName>
</protein>
<dbReference type="KEGG" id="qsa:O6P43_029071"/>
<dbReference type="PANTHER" id="PTHR33463:SF187">
    <property type="entry name" value="AND NB-ARC DOMAIN DISEASE RESISTANCE PROTEIN, PUTATIVE-RELATED"/>
    <property type="match status" value="1"/>
</dbReference>
<dbReference type="SUPFAM" id="SSF52058">
    <property type="entry name" value="L domain-like"/>
    <property type="match status" value="1"/>
</dbReference>
<dbReference type="AlphaFoldDB" id="A0AAD7KZF6"/>
<evidence type="ECO:0000313" key="4">
    <source>
        <dbReference type="Proteomes" id="UP001163823"/>
    </source>
</evidence>
<dbReference type="InterPro" id="IPR057135">
    <property type="entry name" value="At4g27190-like_LRR"/>
</dbReference>
<dbReference type="Gene3D" id="3.80.10.10">
    <property type="entry name" value="Ribonuclease Inhibitor"/>
    <property type="match status" value="1"/>
</dbReference>
<comment type="caution">
    <text evidence="3">The sequence shown here is derived from an EMBL/GenBank/DDBJ whole genome shotgun (WGS) entry which is preliminary data.</text>
</comment>
<evidence type="ECO:0000313" key="3">
    <source>
        <dbReference type="EMBL" id="KAJ7948621.1"/>
    </source>
</evidence>
<dbReference type="InterPro" id="IPR050905">
    <property type="entry name" value="Plant_NBS-LRR"/>
</dbReference>
<evidence type="ECO:0000259" key="2">
    <source>
        <dbReference type="Pfam" id="PF23247"/>
    </source>
</evidence>
<sequence>MLLNLRWLNLSGLNYLRLLPPMFTISKWINIQYLELPCHSGLVKVKADDFIDLMMLEAFAGNFHDLHHFNAYIRTMQAGNFGLRSYILQLGFHVNPVVYDTKLEKDWKVVVIESSYEETPILLPVDIGELYISDIWEGKPLCQIFVSSTATSLRLFDINCIDDLEIEYLLCFSSSCSFCTSLQNLEVLNLYHLTISYVIPKENEARGIFSCLKTLEIWGCNTIKKLLTPGFLSCIPNIQSIKVLWCKSIKEIFSAEEEEGGISIEELFSTEEEGGGQGAESFVGSLAGIYTTDVAPVSTINLPKLVSLNLVDLPELISVSHGIIVCDPLINYSAIACPKLKRPPQFCPQSR</sequence>
<dbReference type="InterPro" id="IPR032675">
    <property type="entry name" value="LRR_dom_sf"/>
</dbReference>
<organism evidence="3 4">
    <name type="scientific">Quillaja saponaria</name>
    <name type="common">Soap bark tree</name>
    <dbReference type="NCBI Taxonomy" id="32244"/>
    <lineage>
        <taxon>Eukaryota</taxon>
        <taxon>Viridiplantae</taxon>
        <taxon>Streptophyta</taxon>
        <taxon>Embryophyta</taxon>
        <taxon>Tracheophyta</taxon>
        <taxon>Spermatophyta</taxon>
        <taxon>Magnoliopsida</taxon>
        <taxon>eudicotyledons</taxon>
        <taxon>Gunneridae</taxon>
        <taxon>Pentapetalae</taxon>
        <taxon>rosids</taxon>
        <taxon>fabids</taxon>
        <taxon>Fabales</taxon>
        <taxon>Quillajaceae</taxon>
        <taxon>Quillaja</taxon>
    </lineage>
</organism>
<proteinExistence type="predicted"/>
<feature type="domain" description="Disease resistance protein At4g27190-like leucine-rich repeats" evidence="2">
    <location>
        <begin position="193"/>
        <end position="259"/>
    </location>
</feature>
<keyword evidence="4" id="KW-1185">Reference proteome</keyword>
<gene>
    <name evidence="3" type="ORF">O6P43_029071</name>
</gene>
<keyword evidence="1" id="KW-0611">Plant defense</keyword>
<name>A0AAD7KZF6_QUISA</name>
<dbReference type="Pfam" id="PF23247">
    <property type="entry name" value="LRR_RPS2"/>
    <property type="match status" value="1"/>
</dbReference>
<evidence type="ECO:0000256" key="1">
    <source>
        <dbReference type="ARBA" id="ARBA00022821"/>
    </source>
</evidence>